<dbReference type="PROSITE" id="PS51257">
    <property type="entry name" value="PROKAR_LIPOPROTEIN"/>
    <property type="match status" value="1"/>
</dbReference>
<proteinExistence type="predicted"/>
<feature type="region of interest" description="Disordered" evidence="1">
    <location>
        <begin position="25"/>
        <end position="54"/>
    </location>
</feature>
<sequence>MTKRLTLWTLPIAFMLAVTGCSAEQSSESTDSASGQAQSQKASPPAGEGKAGKLSGEQIEAIAKNLLDGDQAVQVIGNAQMQQQLKIAKEADLPSGIKPEKCAELNAKYTVTDLTASVSATATSSSQAVGKVVQIFALTDDATRHNISKALKLDDLEGCEKVKLQLGGEQIEAERQILPLDVKADQSLTMSTSMDAGGGQTLTSVAVQALKGDKFVLVTLQTGTQQAAELSAQAVQLTDQAFAGLEAAQ</sequence>
<feature type="signal peptide" evidence="2">
    <location>
        <begin position="1"/>
        <end position="23"/>
    </location>
</feature>
<protein>
    <submittedName>
        <fullName evidence="3">Uncharacterized protein</fullName>
    </submittedName>
</protein>
<evidence type="ECO:0000313" key="3">
    <source>
        <dbReference type="EMBL" id="PMQ21560.1"/>
    </source>
</evidence>
<evidence type="ECO:0000256" key="2">
    <source>
        <dbReference type="SAM" id="SignalP"/>
    </source>
</evidence>
<organism evidence="3 4">
    <name type="scientific">Glutamicibacter arilaitensis</name>
    <dbReference type="NCBI Taxonomy" id="256701"/>
    <lineage>
        <taxon>Bacteria</taxon>
        <taxon>Bacillati</taxon>
        <taxon>Actinomycetota</taxon>
        <taxon>Actinomycetes</taxon>
        <taxon>Micrococcales</taxon>
        <taxon>Micrococcaceae</taxon>
        <taxon>Glutamicibacter</taxon>
    </lineage>
</organism>
<gene>
    <name evidence="3" type="ORF">CIK84_08515</name>
</gene>
<dbReference type="EMBL" id="PNQX01000001">
    <property type="protein sequence ID" value="PMQ21560.1"/>
    <property type="molecule type" value="Genomic_DNA"/>
</dbReference>
<reference evidence="3 4" key="1">
    <citation type="journal article" date="2017" name="Elife">
        <title>Extensive horizontal gene transfer in cheese-associated bacteria.</title>
        <authorList>
            <person name="Bonham K.S."/>
            <person name="Wolfe B.E."/>
            <person name="Dutton R.J."/>
        </authorList>
    </citation>
    <scope>NUCLEOTIDE SEQUENCE [LARGE SCALE GENOMIC DNA]</scope>
    <source>
        <strain evidence="3 4">JB182</strain>
    </source>
</reference>
<name>A0A2N7S5X9_9MICC</name>
<feature type="compositionally biased region" description="Low complexity" evidence="1">
    <location>
        <begin position="32"/>
        <end position="47"/>
    </location>
</feature>
<feature type="chain" id="PRO_5039040268" evidence="2">
    <location>
        <begin position="24"/>
        <end position="249"/>
    </location>
</feature>
<dbReference type="GeneID" id="303184611"/>
<dbReference type="Proteomes" id="UP000235739">
    <property type="component" value="Unassembled WGS sequence"/>
</dbReference>
<evidence type="ECO:0000313" key="4">
    <source>
        <dbReference type="Proteomes" id="UP000235739"/>
    </source>
</evidence>
<dbReference type="RefSeq" id="WP_013348365.1">
    <property type="nucleotide sequence ID" value="NZ_JABUYH010000050.1"/>
</dbReference>
<keyword evidence="2" id="KW-0732">Signal</keyword>
<accession>A0A2N7S5X9</accession>
<evidence type="ECO:0000256" key="1">
    <source>
        <dbReference type="SAM" id="MobiDB-lite"/>
    </source>
</evidence>
<comment type="caution">
    <text evidence="3">The sequence shown here is derived from an EMBL/GenBank/DDBJ whole genome shotgun (WGS) entry which is preliminary data.</text>
</comment>
<dbReference type="AlphaFoldDB" id="A0A2N7S5X9"/>